<dbReference type="EC" id="2.1.1.-" evidence="1"/>
<protein>
    <submittedName>
        <fullName evidence="1">Class I SAM-dependent methyltransferase</fullName>
        <ecNumber evidence="1">2.1.1.-</ecNumber>
    </submittedName>
</protein>
<comment type="caution">
    <text evidence="1">The sequence shown here is derived from an EMBL/GenBank/DDBJ whole genome shotgun (WGS) entry which is preliminary data.</text>
</comment>
<reference evidence="1 2" key="1">
    <citation type="submission" date="2024-09" db="EMBL/GenBank/DDBJ databases">
        <authorList>
            <person name="Zhang Z.-H."/>
        </authorList>
    </citation>
    <scope>NUCLEOTIDE SEQUENCE [LARGE SCALE GENOMIC DNA]</scope>
    <source>
        <strain evidence="1 2">HHTR114</strain>
    </source>
</reference>
<dbReference type="Pfam" id="PF13578">
    <property type="entry name" value="Methyltransf_24"/>
    <property type="match status" value="1"/>
</dbReference>
<dbReference type="GO" id="GO:0008168">
    <property type="term" value="F:methyltransferase activity"/>
    <property type="evidence" value="ECO:0007669"/>
    <property type="project" value="UniProtKB-KW"/>
</dbReference>
<gene>
    <name evidence="1" type="ORF">ACFMB1_05715</name>
</gene>
<dbReference type="RefSeq" id="WP_379879638.1">
    <property type="nucleotide sequence ID" value="NZ_JBHPON010000001.1"/>
</dbReference>
<name>A0ABW1KWJ3_9PROT</name>
<keyword evidence="2" id="KW-1185">Reference proteome</keyword>
<keyword evidence="1" id="KW-0489">Methyltransferase</keyword>
<keyword evidence="1" id="KW-0808">Transferase</keyword>
<dbReference type="GO" id="GO:0032259">
    <property type="term" value="P:methylation"/>
    <property type="evidence" value="ECO:0007669"/>
    <property type="project" value="UniProtKB-KW"/>
</dbReference>
<dbReference type="Proteomes" id="UP001596116">
    <property type="component" value="Unassembled WGS sequence"/>
</dbReference>
<dbReference type="EMBL" id="JBHPON010000001">
    <property type="protein sequence ID" value="MFC6035031.1"/>
    <property type="molecule type" value="Genomic_DNA"/>
</dbReference>
<dbReference type="Gene3D" id="3.40.50.150">
    <property type="entry name" value="Vaccinia Virus protein VP39"/>
    <property type="match status" value="1"/>
</dbReference>
<evidence type="ECO:0000313" key="2">
    <source>
        <dbReference type="Proteomes" id="UP001596116"/>
    </source>
</evidence>
<proteinExistence type="predicted"/>
<accession>A0ABW1KWJ3</accession>
<dbReference type="SUPFAM" id="SSF53335">
    <property type="entry name" value="S-adenosyl-L-methionine-dependent methyltransferases"/>
    <property type="match status" value="1"/>
</dbReference>
<sequence length="247" mass="27827">MTSRDATSYLPLRETVDHRIRRKSLSDWAHILAFGAIGWPWLLRSLSGGSAERRAAVLEKIGLPQDALPNLGSWKADAALLDIIAETVLERRPETVMEFGMGATTLVIAQALALNDSGQLISFDQHEEYVALVRDWLWEHELEADLRHAPLIATSKDWPGRWYMHGSLPERIDLLIVDGPPWAVHPFGRGAADCVFERIPSGGVILMDDGARPGERIIARRWRKRWPDFDFHLEKTGTKGTLIGVRR</sequence>
<dbReference type="InterPro" id="IPR029063">
    <property type="entry name" value="SAM-dependent_MTases_sf"/>
</dbReference>
<organism evidence="1 2">
    <name type="scientific">Hyphococcus aureus</name>
    <dbReference type="NCBI Taxonomy" id="2666033"/>
    <lineage>
        <taxon>Bacteria</taxon>
        <taxon>Pseudomonadati</taxon>
        <taxon>Pseudomonadota</taxon>
        <taxon>Alphaproteobacteria</taxon>
        <taxon>Parvularculales</taxon>
        <taxon>Parvularculaceae</taxon>
        <taxon>Hyphococcus</taxon>
    </lineage>
</organism>
<evidence type="ECO:0000313" key="1">
    <source>
        <dbReference type="EMBL" id="MFC6035031.1"/>
    </source>
</evidence>